<dbReference type="SUPFAM" id="SSF49777">
    <property type="entry name" value="PEBP-like"/>
    <property type="match status" value="1"/>
</dbReference>
<dbReference type="InParanoid" id="A0A409YZ67"/>
<dbReference type="OrthoDB" id="2506647at2759"/>
<name>A0A409YZ67_9AGAR</name>
<organism evidence="1 2">
    <name type="scientific">Panaeolus cyanescens</name>
    <dbReference type="NCBI Taxonomy" id="181874"/>
    <lineage>
        <taxon>Eukaryota</taxon>
        <taxon>Fungi</taxon>
        <taxon>Dikarya</taxon>
        <taxon>Basidiomycota</taxon>
        <taxon>Agaricomycotina</taxon>
        <taxon>Agaricomycetes</taxon>
        <taxon>Agaricomycetidae</taxon>
        <taxon>Agaricales</taxon>
        <taxon>Agaricineae</taxon>
        <taxon>Galeropsidaceae</taxon>
        <taxon>Panaeolus</taxon>
    </lineage>
</organism>
<evidence type="ECO:0000313" key="2">
    <source>
        <dbReference type="Proteomes" id="UP000284842"/>
    </source>
</evidence>
<dbReference type="AlphaFoldDB" id="A0A409YZ67"/>
<keyword evidence="2" id="KW-1185">Reference proteome</keyword>
<proteinExistence type="predicted"/>
<dbReference type="STRING" id="181874.A0A409YZ67"/>
<evidence type="ECO:0008006" key="3">
    <source>
        <dbReference type="Google" id="ProtNLM"/>
    </source>
</evidence>
<reference evidence="1 2" key="1">
    <citation type="journal article" date="2018" name="Evol. Lett.">
        <title>Horizontal gene cluster transfer increased hallucinogenic mushroom diversity.</title>
        <authorList>
            <person name="Reynolds H.T."/>
            <person name="Vijayakumar V."/>
            <person name="Gluck-Thaler E."/>
            <person name="Korotkin H.B."/>
            <person name="Matheny P.B."/>
            <person name="Slot J.C."/>
        </authorList>
    </citation>
    <scope>NUCLEOTIDE SEQUENCE [LARGE SCALE GENOMIC DNA]</scope>
    <source>
        <strain evidence="1 2">2629</strain>
    </source>
</reference>
<dbReference type="InterPro" id="IPR008914">
    <property type="entry name" value="PEBP"/>
</dbReference>
<dbReference type="Proteomes" id="UP000284842">
    <property type="component" value="Unassembled WGS sequence"/>
</dbReference>
<evidence type="ECO:0000313" key="1">
    <source>
        <dbReference type="EMBL" id="PPR08279.1"/>
    </source>
</evidence>
<protein>
    <recommendedName>
        <fullName evidence="3">Phosphatidylethanolamine-binding protein</fullName>
    </recommendedName>
</protein>
<dbReference type="EMBL" id="NHTK01000031">
    <property type="protein sequence ID" value="PPR08279.1"/>
    <property type="molecule type" value="Genomic_DNA"/>
</dbReference>
<dbReference type="GO" id="GO:0046578">
    <property type="term" value="P:regulation of Ras protein signal transduction"/>
    <property type="evidence" value="ECO:0007669"/>
    <property type="project" value="TreeGrafter"/>
</dbReference>
<dbReference type="GO" id="GO:0030162">
    <property type="term" value="P:regulation of proteolysis"/>
    <property type="evidence" value="ECO:0007669"/>
    <property type="project" value="TreeGrafter"/>
</dbReference>
<accession>A0A409YZ67</accession>
<sequence>MANAYGHVIKAFHESQIIPDVVPESFTTPTVHINAIWPSPEGYIQSEEGKAIPRESVLEEPEIKLSPGHSLDTDASYTIVMTDPDAPSRDDPRFGQWRHWVARRPVAGIIVTVRRIAFEFGSSLFTFEQVFLLYQEPSGGLHVPDDAVEHQGEFTSRRKWNATAFAEKYGLKLVGANFFITKATE</sequence>
<dbReference type="Gene3D" id="3.90.280.10">
    <property type="entry name" value="PEBP-like"/>
    <property type="match status" value="2"/>
</dbReference>
<comment type="caution">
    <text evidence="1">The sequence shown here is derived from an EMBL/GenBank/DDBJ whole genome shotgun (WGS) entry which is preliminary data.</text>
</comment>
<dbReference type="PANTHER" id="PTHR11362">
    <property type="entry name" value="PHOSPHATIDYLETHANOLAMINE-BINDING PROTEIN"/>
    <property type="match status" value="1"/>
</dbReference>
<dbReference type="CDD" id="cd00866">
    <property type="entry name" value="PEBP_euk"/>
    <property type="match status" value="1"/>
</dbReference>
<gene>
    <name evidence="1" type="ORF">CVT24_001119</name>
</gene>
<dbReference type="InterPro" id="IPR035810">
    <property type="entry name" value="PEBP_euk"/>
</dbReference>
<dbReference type="Pfam" id="PF01161">
    <property type="entry name" value="PBP"/>
    <property type="match status" value="1"/>
</dbReference>
<dbReference type="PANTHER" id="PTHR11362:SF148">
    <property type="entry name" value="CARBOXYPEPTIDASE Y INHIBITOR"/>
    <property type="match status" value="1"/>
</dbReference>
<dbReference type="GO" id="GO:0030414">
    <property type="term" value="F:peptidase inhibitor activity"/>
    <property type="evidence" value="ECO:0007669"/>
    <property type="project" value="TreeGrafter"/>
</dbReference>
<dbReference type="InterPro" id="IPR036610">
    <property type="entry name" value="PEBP-like_sf"/>
</dbReference>
<dbReference type="GO" id="GO:0005543">
    <property type="term" value="F:phospholipid binding"/>
    <property type="evidence" value="ECO:0007669"/>
    <property type="project" value="TreeGrafter"/>
</dbReference>